<dbReference type="Proteomes" id="UP000053562">
    <property type="component" value="Unassembled WGS sequence"/>
</dbReference>
<dbReference type="InterPro" id="IPR045148">
    <property type="entry name" value="TCRG1-like"/>
</dbReference>
<dbReference type="InterPro" id="IPR001202">
    <property type="entry name" value="WW_dom"/>
</dbReference>
<organism evidence="4 5">
    <name type="scientific">Plasmodium vivax India VII</name>
    <dbReference type="NCBI Taxonomy" id="1077284"/>
    <lineage>
        <taxon>Eukaryota</taxon>
        <taxon>Sar</taxon>
        <taxon>Alveolata</taxon>
        <taxon>Apicomplexa</taxon>
        <taxon>Aconoidasida</taxon>
        <taxon>Haemosporida</taxon>
        <taxon>Plasmodiidae</taxon>
        <taxon>Plasmodium</taxon>
        <taxon>Plasmodium (Plasmodium)</taxon>
    </lineage>
</organism>
<dbReference type="Gene3D" id="2.20.70.10">
    <property type="match status" value="1"/>
</dbReference>
<dbReference type="SUPFAM" id="SSF81698">
    <property type="entry name" value="FF domain"/>
    <property type="match status" value="1"/>
</dbReference>
<dbReference type="GO" id="GO:0070063">
    <property type="term" value="F:RNA polymerase binding"/>
    <property type="evidence" value="ECO:0007669"/>
    <property type="project" value="InterPro"/>
</dbReference>
<dbReference type="Gene3D" id="1.10.10.440">
    <property type="entry name" value="FF domain"/>
    <property type="match status" value="1"/>
</dbReference>
<evidence type="ECO:0000256" key="1">
    <source>
        <dbReference type="ARBA" id="ARBA00022737"/>
    </source>
</evidence>
<dbReference type="PROSITE" id="PS50020">
    <property type="entry name" value="WW_DOMAIN_2"/>
    <property type="match status" value="1"/>
</dbReference>
<evidence type="ECO:0000313" key="5">
    <source>
        <dbReference type="Proteomes" id="UP000053562"/>
    </source>
</evidence>
<gene>
    <name evidence="4" type="ORF">PVIIG_04350</name>
</gene>
<dbReference type="PANTHER" id="PTHR15377:SF3">
    <property type="entry name" value="WW DOMAIN-CONTAINING PROTEIN"/>
    <property type="match status" value="1"/>
</dbReference>
<feature type="region of interest" description="Disordered" evidence="2">
    <location>
        <begin position="137"/>
        <end position="157"/>
    </location>
</feature>
<dbReference type="InterPro" id="IPR036517">
    <property type="entry name" value="FF_domain_sf"/>
</dbReference>
<dbReference type="PANTHER" id="PTHR15377">
    <property type="entry name" value="TRANSCRIPTION ELONGATION REGULATOR 1"/>
    <property type="match status" value="1"/>
</dbReference>
<dbReference type="CDD" id="cd00201">
    <property type="entry name" value="WW"/>
    <property type="match status" value="1"/>
</dbReference>
<dbReference type="InterPro" id="IPR036020">
    <property type="entry name" value="WW_dom_sf"/>
</dbReference>
<feature type="region of interest" description="Disordered" evidence="2">
    <location>
        <begin position="27"/>
        <end position="46"/>
    </location>
</feature>
<dbReference type="GO" id="GO:0003712">
    <property type="term" value="F:transcription coregulator activity"/>
    <property type="evidence" value="ECO:0007669"/>
    <property type="project" value="TreeGrafter"/>
</dbReference>
<keyword evidence="1" id="KW-0677">Repeat</keyword>
<dbReference type="EMBL" id="KQ234276">
    <property type="protein sequence ID" value="KMZ80565.1"/>
    <property type="molecule type" value="Genomic_DNA"/>
</dbReference>
<feature type="domain" description="WW" evidence="3">
    <location>
        <begin position="71"/>
        <end position="99"/>
    </location>
</feature>
<accession>A0A0J9SCB0</accession>
<dbReference type="OrthoDB" id="187617at2759"/>
<dbReference type="InterPro" id="IPR002713">
    <property type="entry name" value="FF_domain"/>
</dbReference>
<reference evidence="4 5" key="1">
    <citation type="submission" date="2011-08" db="EMBL/GenBank/DDBJ databases">
        <title>The Genome Sequence of Plasmodium vivax India VII.</title>
        <authorList>
            <consortium name="The Broad Institute Genome Sequencing Platform"/>
            <consortium name="The Broad Institute Genome Sequencing Center for Infectious Disease"/>
            <person name="Neafsey D."/>
            <person name="Carlton J."/>
            <person name="Barnwell J."/>
            <person name="Collins W."/>
            <person name="Escalante A."/>
            <person name="Mullikin J."/>
            <person name="Saul A."/>
            <person name="Guigo R."/>
            <person name="Camara F."/>
            <person name="Young S.K."/>
            <person name="Zeng Q."/>
            <person name="Gargeya S."/>
            <person name="Fitzgerald M."/>
            <person name="Haas B."/>
            <person name="Abouelleil A."/>
            <person name="Alvarado L."/>
            <person name="Arachchi H.M."/>
            <person name="Berlin A."/>
            <person name="Brown A."/>
            <person name="Chapman S.B."/>
            <person name="Chen Z."/>
            <person name="Dunbar C."/>
            <person name="Freedman E."/>
            <person name="Gearin G."/>
            <person name="Gellesch M."/>
            <person name="Goldberg J."/>
            <person name="Griggs A."/>
            <person name="Gujja S."/>
            <person name="Heiman D."/>
            <person name="Howarth C."/>
            <person name="Larson L."/>
            <person name="Lui A."/>
            <person name="MacDonald P.J.P."/>
            <person name="Montmayeur A."/>
            <person name="Murphy C."/>
            <person name="Neiman D."/>
            <person name="Pearson M."/>
            <person name="Priest M."/>
            <person name="Roberts A."/>
            <person name="Saif S."/>
            <person name="Shea T."/>
            <person name="Shenoy N."/>
            <person name="Sisk P."/>
            <person name="Stolte C."/>
            <person name="Sykes S."/>
            <person name="Wortman J."/>
            <person name="Nusbaum C."/>
            <person name="Birren B."/>
        </authorList>
    </citation>
    <scope>NUCLEOTIDE SEQUENCE [LARGE SCALE GENOMIC DNA]</scope>
    <source>
        <strain evidence="4 5">India VII</strain>
    </source>
</reference>
<evidence type="ECO:0000256" key="2">
    <source>
        <dbReference type="SAM" id="MobiDB-lite"/>
    </source>
</evidence>
<proteinExistence type="predicted"/>
<dbReference type="AlphaFoldDB" id="A0A0J9SCB0"/>
<evidence type="ECO:0000259" key="3">
    <source>
        <dbReference type="PROSITE" id="PS50020"/>
    </source>
</evidence>
<name>A0A0J9SCB0_PLAVI</name>
<sequence>MEEVVTPMGEAAPPMEEAAATAVEEAAASMEEASLDAEPPHPGRYDHLSREAQEYYVGVPYSWEYVEGSRGWFIIETSKGYKFYFNKKTSEKTWKCPKEVEILVNKKQTDQLVGNSVGRSPTGGYYPLGVTATDADAGGTTSSGLANGARGQSSQEEKNLEKILKDYKNLLIEKNMDQFCKYENVLAHLLYDERYLRVPKEMRKECFTKLVKEIDHDRRRELKMLVENFQSLLCKVEGKIGYPFEEADAISILRGEKAFEGSGTKNWSATRSKLLREFLQKKKKNTEKETEEKLEQAFLNSLRGESPGEWFKIKNNLLRSGKYDILSFEKKTHIFQSVSQKLLAKRRGESRHADSLSGVRSAHRPGATTDERNLFVSLLHEKIKHPVIDETILKHDPFAAKTYHSFEEALQIPPDLLTDERYKKVRLTDVDKFDLYKEFIKDYINMKRDTFEKILHELPINHMNDSVDDVLRLVDKSGKIFKSLPAVHLEKVFSKWKSYKIKEAKKMFADFLKKSNWVKHDSDERANYEALLKRLSQDVSYQRLKCVPEDREEMVKTRIGELKEEHKKNKNLAERLNR</sequence>
<dbReference type="GO" id="GO:0005634">
    <property type="term" value="C:nucleus"/>
    <property type="evidence" value="ECO:0007669"/>
    <property type="project" value="TreeGrafter"/>
</dbReference>
<evidence type="ECO:0000313" key="4">
    <source>
        <dbReference type="EMBL" id="KMZ80565.1"/>
    </source>
</evidence>
<protein>
    <recommendedName>
        <fullName evidence="3">WW domain-containing protein</fullName>
    </recommendedName>
</protein>
<dbReference type="Pfam" id="PF01846">
    <property type="entry name" value="FF"/>
    <property type="match status" value="1"/>
</dbReference>
<dbReference type="SUPFAM" id="SSF51045">
    <property type="entry name" value="WW domain"/>
    <property type="match status" value="1"/>
</dbReference>